<dbReference type="SUPFAM" id="SSF51445">
    <property type="entry name" value="(Trans)glycosidases"/>
    <property type="match status" value="1"/>
</dbReference>
<dbReference type="FunFam" id="3.90.400.10:FF:000002">
    <property type="entry name" value="Sucrose isomerase"/>
    <property type="match status" value="1"/>
</dbReference>
<dbReference type="OrthoDB" id="1740265at2759"/>
<feature type="compositionally biased region" description="Polar residues" evidence="5">
    <location>
        <begin position="35"/>
        <end position="50"/>
    </location>
</feature>
<dbReference type="CDD" id="cd11333">
    <property type="entry name" value="AmyAc_SI_OligoGlu_DGase"/>
    <property type="match status" value="1"/>
</dbReference>
<evidence type="ECO:0000259" key="6">
    <source>
        <dbReference type="SMART" id="SM00642"/>
    </source>
</evidence>
<dbReference type="GO" id="GO:0005987">
    <property type="term" value="P:sucrose catabolic process"/>
    <property type="evidence" value="ECO:0007669"/>
    <property type="project" value="TreeGrafter"/>
</dbReference>
<dbReference type="HOGENOM" id="CLU_006462_1_2_1"/>
<dbReference type="PANTHER" id="PTHR10357">
    <property type="entry name" value="ALPHA-AMYLASE FAMILY MEMBER"/>
    <property type="match status" value="1"/>
</dbReference>
<comment type="similarity">
    <text evidence="1">Belongs to the glycosyl hydrolase 13 family.</text>
</comment>
<dbReference type="Gene3D" id="3.20.20.80">
    <property type="entry name" value="Glycosidases"/>
    <property type="match status" value="1"/>
</dbReference>
<keyword evidence="8" id="KW-1185">Reference proteome</keyword>
<evidence type="ECO:0000256" key="4">
    <source>
        <dbReference type="ARBA" id="ARBA00026248"/>
    </source>
</evidence>
<dbReference type="eggNOG" id="KOG0471">
    <property type="taxonomic scope" value="Eukaryota"/>
</dbReference>
<protein>
    <submittedName>
        <fullName evidence="7">Glycoside hydrolase family 13 protein</fullName>
    </submittedName>
</protein>
<accession>N1QFU9</accession>
<gene>
    <name evidence="7" type="ORF">SEPMUDRAFT_72078</name>
</gene>
<dbReference type="RefSeq" id="XP_016757524.1">
    <property type="nucleotide sequence ID" value="XM_016909969.1"/>
</dbReference>
<dbReference type="InterPro" id="IPR045857">
    <property type="entry name" value="O16G_dom_2"/>
</dbReference>
<dbReference type="GO" id="GO:0004574">
    <property type="term" value="F:oligo-1,6-glucosidase activity"/>
    <property type="evidence" value="ECO:0007669"/>
    <property type="project" value="TreeGrafter"/>
</dbReference>
<dbReference type="Gene3D" id="3.90.400.10">
    <property type="entry name" value="Oligo-1,6-glucosidase, Domain 2"/>
    <property type="match status" value="1"/>
</dbReference>
<evidence type="ECO:0000313" key="7">
    <source>
        <dbReference type="EMBL" id="EMF09403.1"/>
    </source>
</evidence>
<name>N1QFU9_SPHMS</name>
<reference evidence="7 8" key="1">
    <citation type="journal article" date="2012" name="PLoS Pathog.">
        <title>Diverse lifestyles and strategies of plant pathogenesis encoded in the genomes of eighteen Dothideomycetes fungi.</title>
        <authorList>
            <person name="Ohm R.A."/>
            <person name="Feau N."/>
            <person name="Henrissat B."/>
            <person name="Schoch C.L."/>
            <person name="Horwitz B.A."/>
            <person name="Barry K.W."/>
            <person name="Condon B.J."/>
            <person name="Copeland A.C."/>
            <person name="Dhillon B."/>
            <person name="Glaser F."/>
            <person name="Hesse C.N."/>
            <person name="Kosti I."/>
            <person name="LaButti K."/>
            <person name="Lindquist E.A."/>
            <person name="Lucas S."/>
            <person name="Salamov A.A."/>
            <person name="Bradshaw R.E."/>
            <person name="Ciuffetti L."/>
            <person name="Hamelin R.C."/>
            <person name="Kema G.H.J."/>
            <person name="Lawrence C."/>
            <person name="Scott J.A."/>
            <person name="Spatafora J.W."/>
            <person name="Turgeon B.G."/>
            <person name="de Wit P.J.G.M."/>
            <person name="Zhong S."/>
            <person name="Goodwin S.B."/>
            <person name="Grigoriev I.V."/>
        </authorList>
    </citation>
    <scope>NUCLEOTIDE SEQUENCE [LARGE SCALE GENOMIC DNA]</scope>
    <source>
        <strain evidence="7 8">SO2202</strain>
    </source>
</reference>
<evidence type="ECO:0000256" key="1">
    <source>
        <dbReference type="ARBA" id="ARBA00008061"/>
    </source>
</evidence>
<dbReference type="InterPro" id="IPR017853">
    <property type="entry name" value="GH"/>
</dbReference>
<dbReference type="InterPro" id="IPR006047">
    <property type="entry name" value="GH13_cat_dom"/>
</dbReference>
<keyword evidence="2 7" id="KW-0378">Hydrolase</keyword>
<evidence type="ECO:0000256" key="3">
    <source>
        <dbReference type="ARBA" id="ARBA00023295"/>
    </source>
</evidence>
<keyword evidence="4" id="KW-0462">Maltose metabolism</keyword>
<dbReference type="EMBL" id="KB456269">
    <property type="protein sequence ID" value="EMF09403.1"/>
    <property type="molecule type" value="Genomic_DNA"/>
</dbReference>
<dbReference type="GeneID" id="27907106"/>
<evidence type="ECO:0000256" key="5">
    <source>
        <dbReference type="SAM" id="MobiDB-lite"/>
    </source>
</evidence>
<dbReference type="AlphaFoldDB" id="N1QFU9"/>
<organism evidence="7 8">
    <name type="scientific">Sphaerulina musiva (strain SO2202)</name>
    <name type="common">Poplar stem canker fungus</name>
    <name type="synonym">Septoria musiva</name>
    <dbReference type="NCBI Taxonomy" id="692275"/>
    <lineage>
        <taxon>Eukaryota</taxon>
        <taxon>Fungi</taxon>
        <taxon>Dikarya</taxon>
        <taxon>Ascomycota</taxon>
        <taxon>Pezizomycotina</taxon>
        <taxon>Dothideomycetes</taxon>
        <taxon>Dothideomycetidae</taxon>
        <taxon>Mycosphaerellales</taxon>
        <taxon>Mycosphaerellaceae</taxon>
        <taxon>Sphaerulina</taxon>
    </lineage>
</organism>
<dbReference type="InterPro" id="IPR013780">
    <property type="entry name" value="Glyco_hydro_b"/>
</dbReference>
<dbReference type="STRING" id="692275.N1QFU9"/>
<evidence type="ECO:0000256" key="2">
    <source>
        <dbReference type="ARBA" id="ARBA00022801"/>
    </source>
</evidence>
<feature type="domain" description="Glycosyl hydrolase family 13 catalytic" evidence="6">
    <location>
        <begin position="99"/>
        <end position="536"/>
    </location>
</feature>
<dbReference type="PANTHER" id="PTHR10357:SF179">
    <property type="entry name" value="NEUTRAL AND BASIC AMINO ACID TRANSPORT PROTEIN RBAT"/>
    <property type="match status" value="1"/>
</dbReference>
<dbReference type="GO" id="GO:0004556">
    <property type="term" value="F:alpha-amylase activity"/>
    <property type="evidence" value="ECO:0007669"/>
    <property type="project" value="TreeGrafter"/>
</dbReference>
<feature type="compositionally biased region" description="Polar residues" evidence="5">
    <location>
        <begin position="61"/>
        <end position="73"/>
    </location>
</feature>
<dbReference type="GO" id="GO:0033934">
    <property type="term" value="F:glucan 1,4-alpha-maltotriohydrolase activity"/>
    <property type="evidence" value="ECO:0007669"/>
    <property type="project" value="TreeGrafter"/>
</dbReference>
<dbReference type="GO" id="GO:0000025">
    <property type="term" value="P:maltose catabolic process"/>
    <property type="evidence" value="ECO:0007669"/>
    <property type="project" value="TreeGrafter"/>
</dbReference>
<evidence type="ECO:0000313" key="8">
    <source>
        <dbReference type="Proteomes" id="UP000016931"/>
    </source>
</evidence>
<dbReference type="GO" id="GO:0004575">
    <property type="term" value="F:sucrose alpha-glucosidase activity"/>
    <property type="evidence" value="ECO:0007669"/>
    <property type="project" value="TreeGrafter"/>
</dbReference>
<sequence length="686" mass="78490">MHPSIVTALAEFEQEVVDKDLRPALSGEILDGIHTASQQTRNGRASSSDEQAPIESLEPSLDNSHPTRESLNADSHVPSNALEIDAEGRPWWKGVVAYQVWPMSFKDSNGDGIGDLQGIISKLDYLKDFGIEMIWLSPTYKSPLDDWGYDISDYEDMHDQFGKLSDIEELIKEVHARGMRIILDLVVTHTSNQHAWFKESAKSKDNPKADWYMWADKRPGNRIKGELVEEPSNWRAAFGGSVWTHVPARDQYYIHLFLESQPDLNWHNAEMREAVYQSAIKFWIDRGVDGFRLDTANRFCKNPAYPDVEVSVPGKWQPGSQHYINGPEMHKWLKEIRVKMDRDSNGKDLMIVGELPLTPYEELLKYVHPDEKELSMVFDFDMVKLGNNDNPDEYAKHEVSNYMDHDESYTLPKFKDSVSKAQSLITESGAWGTVFMENHDQPRSIARYATPEHKYWRKAGKLLALLQTTLSGTQFIYQGQEIGMLNMPESWGVSEFRDPDAKIYVEDYSTNYRDMDPNARENAIHGVFKVGRDNSRTPMQWSAAANGGFTGSNPTWMKVNDNFSWLNVSAQQADADSIWNFWKSSVKMRKEFGELFQFGSFALYDYENPDMVTFTKMATTTGKKNCYGQMALVILNFSNQELELNTPQKHLLGHTYRMIACNVEVPGEKLQAWEGRVYIIRDGLEG</sequence>
<proteinExistence type="inferred from homology"/>
<dbReference type="Pfam" id="PF00128">
    <property type="entry name" value="Alpha-amylase"/>
    <property type="match status" value="1"/>
</dbReference>
<dbReference type="Proteomes" id="UP000016931">
    <property type="component" value="Unassembled WGS sequence"/>
</dbReference>
<feature type="region of interest" description="Disordered" evidence="5">
    <location>
        <begin position="34"/>
        <end position="76"/>
    </location>
</feature>
<keyword evidence="3" id="KW-0326">Glycosidase</keyword>
<dbReference type="SMART" id="SM00642">
    <property type="entry name" value="Aamy"/>
    <property type="match status" value="1"/>
</dbReference>
<dbReference type="Gene3D" id="2.60.40.1180">
    <property type="entry name" value="Golgi alpha-mannosidase II"/>
    <property type="match status" value="1"/>
</dbReference>